<dbReference type="InterPro" id="IPR050109">
    <property type="entry name" value="HTH-type_TetR-like_transc_reg"/>
</dbReference>
<dbReference type="CDD" id="cd00569">
    <property type="entry name" value="HTH_Hin_like"/>
    <property type="match status" value="1"/>
</dbReference>
<dbReference type="GeneID" id="92872318"/>
<feature type="compositionally biased region" description="Low complexity" evidence="5">
    <location>
        <begin position="218"/>
        <end position="229"/>
    </location>
</feature>
<keyword evidence="1" id="KW-0805">Transcription regulation</keyword>
<dbReference type="Gene3D" id="1.10.10.60">
    <property type="entry name" value="Homeodomain-like"/>
    <property type="match status" value="1"/>
</dbReference>
<dbReference type="GO" id="GO:0000976">
    <property type="term" value="F:transcription cis-regulatory region binding"/>
    <property type="evidence" value="ECO:0007669"/>
    <property type="project" value="TreeGrafter"/>
</dbReference>
<dbReference type="RefSeq" id="WP_013226435.1">
    <property type="nucleotide sequence ID" value="NC_014318.1"/>
</dbReference>
<keyword evidence="3" id="KW-0804">Transcription</keyword>
<evidence type="ECO:0000313" key="7">
    <source>
        <dbReference type="EMBL" id="ADJ46366.1"/>
    </source>
</evidence>
<dbReference type="eggNOG" id="COG1309">
    <property type="taxonomic scope" value="Bacteria"/>
</dbReference>
<gene>
    <name evidence="7" type="ordered locus">AMED_4596</name>
</gene>
<evidence type="ECO:0000313" key="8">
    <source>
        <dbReference type="Proteomes" id="UP000000328"/>
    </source>
</evidence>
<evidence type="ECO:0000259" key="6">
    <source>
        <dbReference type="PROSITE" id="PS50977"/>
    </source>
</evidence>
<evidence type="ECO:0000256" key="3">
    <source>
        <dbReference type="ARBA" id="ARBA00023163"/>
    </source>
</evidence>
<dbReference type="AlphaFoldDB" id="A0A0H3D6V0"/>
<dbReference type="OrthoDB" id="3186364at2"/>
<dbReference type="InterPro" id="IPR009057">
    <property type="entry name" value="Homeodomain-like_sf"/>
</dbReference>
<dbReference type="Pfam" id="PF02796">
    <property type="entry name" value="HTH_7"/>
    <property type="match status" value="1"/>
</dbReference>
<dbReference type="PATRIC" id="fig|749927.5.peg.4755"/>
<name>A0A0H3D6V0_AMYMU</name>
<dbReference type="HOGENOM" id="CLU_083278_0_1_11"/>
<dbReference type="GO" id="GO:0000150">
    <property type="term" value="F:DNA strand exchange activity"/>
    <property type="evidence" value="ECO:0007669"/>
    <property type="project" value="InterPro"/>
</dbReference>
<organism evidence="7 8">
    <name type="scientific">Amycolatopsis mediterranei (strain U-32)</name>
    <dbReference type="NCBI Taxonomy" id="749927"/>
    <lineage>
        <taxon>Bacteria</taxon>
        <taxon>Bacillati</taxon>
        <taxon>Actinomycetota</taxon>
        <taxon>Actinomycetes</taxon>
        <taxon>Pseudonocardiales</taxon>
        <taxon>Pseudonocardiaceae</taxon>
        <taxon>Amycolatopsis</taxon>
    </lineage>
</organism>
<dbReference type="KEGG" id="amd:AMED_4596"/>
<proteinExistence type="predicted"/>
<dbReference type="GO" id="GO:0003700">
    <property type="term" value="F:DNA-binding transcription factor activity"/>
    <property type="evidence" value="ECO:0007669"/>
    <property type="project" value="TreeGrafter"/>
</dbReference>
<dbReference type="CDD" id="cd00090">
    <property type="entry name" value="HTH_ARSR"/>
    <property type="match status" value="1"/>
</dbReference>
<feature type="domain" description="HTH tetR-type" evidence="6">
    <location>
        <begin position="3"/>
        <end position="63"/>
    </location>
</feature>
<dbReference type="InterPro" id="IPR011991">
    <property type="entry name" value="ArsR-like_HTH"/>
</dbReference>
<dbReference type="Pfam" id="PF00440">
    <property type="entry name" value="TetR_N"/>
    <property type="match status" value="1"/>
</dbReference>
<dbReference type="InterPro" id="IPR001647">
    <property type="entry name" value="HTH_TetR"/>
</dbReference>
<dbReference type="PANTHER" id="PTHR30055">
    <property type="entry name" value="HTH-TYPE TRANSCRIPTIONAL REGULATOR RUTR"/>
    <property type="match status" value="1"/>
</dbReference>
<accession>A0A0H3D6V0</accession>
<sequence length="280" mass="29738">MTDDTRAKILRAALEEFSARGFHETSVRELAERVGVTKTAVLYHFPGKADIVTALAEPMLADFEAALAQAAEASDTRRAAIEGLLEVWLTHRYLLRMNLRDLGLTASEVVFERFRDGMLRANGLVAGPDADFADRVRAAQAIAMLSDPVVLFAEASQAELRAAILDGVDRLFTAAGGEGSGRGEPGASTIRTASAVDDSEPPEGRESGVAAERNSHLGAPAAAGITPAARKSRRGRPPAMKPEVIEAARRLYDAGRAPADIATALGVSRATIYRHLPVAD</sequence>
<reference evidence="7 8" key="1">
    <citation type="journal article" date="2010" name="Cell Res.">
        <title>Complete genome sequence of the rifamycin SV-producing Amycolatopsis mediterranei U32 revealed its genetic characteristics in phylogeny and metabolism.</title>
        <authorList>
            <person name="Zhao W."/>
            <person name="Zhong Y."/>
            <person name="Yuan H."/>
            <person name="Wang J."/>
            <person name="Zheng H."/>
            <person name="Wang Y."/>
            <person name="Cen X."/>
            <person name="Xu F."/>
            <person name="Bai J."/>
            <person name="Han X."/>
            <person name="Lu G."/>
            <person name="Zhu Y."/>
            <person name="Shao Z."/>
            <person name="Yan H."/>
            <person name="Li C."/>
            <person name="Peng N."/>
            <person name="Zhang Z."/>
            <person name="Zhang Y."/>
            <person name="Lin W."/>
            <person name="Fan Y."/>
            <person name="Qin Z."/>
            <person name="Hu Y."/>
            <person name="Zhu B."/>
            <person name="Wang S."/>
            <person name="Ding X."/>
            <person name="Zhao G.P."/>
        </authorList>
    </citation>
    <scope>NUCLEOTIDE SEQUENCE [LARGE SCALE GENOMIC DNA]</scope>
    <source>
        <strain evidence="8">U-32</strain>
    </source>
</reference>
<dbReference type="EMBL" id="CP002000">
    <property type="protein sequence ID" value="ADJ46366.1"/>
    <property type="molecule type" value="Genomic_DNA"/>
</dbReference>
<evidence type="ECO:0000256" key="5">
    <source>
        <dbReference type="SAM" id="MobiDB-lite"/>
    </source>
</evidence>
<dbReference type="Gene3D" id="1.10.357.10">
    <property type="entry name" value="Tetracycline Repressor, domain 2"/>
    <property type="match status" value="1"/>
</dbReference>
<dbReference type="SUPFAM" id="SSF46689">
    <property type="entry name" value="Homeodomain-like"/>
    <property type="match status" value="2"/>
</dbReference>
<dbReference type="PROSITE" id="PS50977">
    <property type="entry name" value="HTH_TETR_2"/>
    <property type="match status" value="1"/>
</dbReference>
<evidence type="ECO:0000256" key="1">
    <source>
        <dbReference type="ARBA" id="ARBA00023015"/>
    </source>
</evidence>
<dbReference type="PANTHER" id="PTHR30055:SF234">
    <property type="entry name" value="HTH-TYPE TRANSCRIPTIONAL REGULATOR BETI"/>
    <property type="match status" value="1"/>
</dbReference>
<keyword evidence="2 4" id="KW-0238">DNA-binding</keyword>
<dbReference type="PRINTS" id="PR00455">
    <property type="entry name" value="HTHTETR"/>
</dbReference>
<dbReference type="Proteomes" id="UP000000328">
    <property type="component" value="Chromosome"/>
</dbReference>
<protein>
    <submittedName>
        <fullName evidence="7">TetR family transcriptional regulator</fullName>
    </submittedName>
</protein>
<evidence type="ECO:0000256" key="4">
    <source>
        <dbReference type="PROSITE-ProRule" id="PRU00335"/>
    </source>
</evidence>
<dbReference type="InterPro" id="IPR006120">
    <property type="entry name" value="Resolvase_HTH_dom"/>
</dbReference>
<feature type="region of interest" description="Disordered" evidence="5">
    <location>
        <begin position="176"/>
        <end position="242"/>
    </location>
</feature>
<feature type="DNA-binding region" description="H-T-H motif" evidence="4">
    <location>
        <begin position="26"/>
        <end position="45"/>
    </location>
</feature>
<evidence type="ECO:0000256" key="2">
    <source>
        <dbReference type="ARBA" id="ARBA00023125"/>
    </source>
</evidence>